<organism evidence="1 2">
    <name type="scientific">Chitinophaga polysaccharea</name>
    <dbReference type="NCBI Taxonomy" id="1293035"/>
    <lineage>
        <taxon>Bacteria</taxon>
        <taxon>Pseudomonadati</taxon>
        <taxon>Bacteroidota</taxon>
        <taxon>Chitinophagia</taxon>
        <taxon>Chitinophagales</taxon>
        <taxon>Chitinophagaceae</taxon>
        <taxon>Chitinophaga</taxon>
    </lineage>
</organism>
<dbReference type="Pfam" id="PF15610">
    <property type="entry name" value="PRTase_3"/>
    <property type="match status" value="1"/>
</dbReference>
<sequence length="280" mass="32796">MTTTYSLHKITDTGNFGFCPDDYSRFKFGDDEVAERFGIGLAEGFIKAHLENGPVPQLVVVSSPYSFIPTATFAMKNHFVFRLNRWLAQHGHPVLQETKVHRTITYKEDYGELDAAQRLKLIGNDSFHIDKAFLEGKKILFLDDIRITGGHEKMILKMVDTYDLTNDIYLLYYAELQNRNIHPNIENYLNYHFVKSIFHLEKIIQQEQFFINTRLVKYILNYDYESFCIFLQNQSDKFINLLYNMALGNGYHTIEAYQKNLNFISNYLFNSKHKSVQHGN</sequence>
<proteinExistence type="predicted"/>
<gene>
    <name evidence="1" type="ORF">FHW36_102593</name>
</gene>
<dbReference type="EMBL" id="VIWO01000002">
    <property type="protein sequence ID" value="TWF42832.1"/>
    <property type="molecule type" value="Genomic_DNA"/>
</dbReference>
<keyword evidence="1" id="KW-0808">Transferase</keyword>
<dbReference type="Proteomes" id="UP000320811">
    <property type="component" value="Unassembled WGS sequence"/>
</dbReference>
<dbReference type="GO" id="GO:0016740">
    <property type="term" value="F:transferase activity"/>
    <property type="evidence" value="ECO:0007669"/>
    <property type="project" value="UniProtKB-KW"/>
</dbReference>
<protein>
    <submittedName>
        <fullName evidence="1">Phosphoribosyl transferase-like protein</fullName>
    </submittedName>
</protein>
<accession>A0A561PXI8</accession>
<dbReference type="AlphaFoldDB" id="A0A561PXI8"/>
<reference evidence="1 2" key="1">
    <citation type="submission" date="2019-06" db="EMBL/GenBank/DDBJ databases">
        <title>Sorghum-associated microbial communities from plants grown in Nebraska, USA.</title>
        <authorList>
            <person name="Schachtman D."/>
        </authorList>
    </citation>
    <scope>NUCLEOTIDE SEQUENCE [LARGE SCALE GENOMIC DNA]</scope>
    <source>
        <strain evidence="1 2">1209</strain>
    </source>
</reference>
<evidence type="ECO:0000313" key="2">
    <source>
        <dbReference type="Proteomes" id="UP000320811"/>
    </source>
</evidence>
<dbReference type="RefSeq" id="WP_222429042.1">
    <property type="nucleotide sequence ID" value="NZ_VIWO01000002.1"/>
</dbReference>
<evidence type="ECO:0000313" key="1">
    <source>
        <dbReference type="EMBL" id="TWF42832.1"/>
    </source>
</evidence>
<dbReference type="InterPro" id="IPR028944">
    <property type="entry name" value="PRTase_ComF-like"/>
</dbReference>
<comment type="caution">
    <text evidence="1">The sequence shown here is derived from an EMBL/GenBank/DDBJ whole genome shotgun (WGS) entry which is preliminary data.</text>
</comment>
<keyword evidence="2" id="KW-1185">Reference proteome</keyword>
<name>A0A561PXI8_9BACT</name>